<dbReference type="EMBL" id="BX571660">
    <property type="protein sequence ID" value="CAE10411.1"/>
    <property type="molecule type" value="Genomic_DNA"/>
</dbReference>
<dbReference type="SUPFAM" id="SSF55785">
    <property type="entry name" value="PYP-like sensor domain (PAS domain)"/>
    <property type="match status" value="1"/>
</dbReference>
<dbReference type="AlphaFoldDB" id="Q7M8X4"/>
<keyword evidence="3" id="KW-1185">Reference proteome</keyword>
<dbReference type="Gene3D" id="3.30.450.20">
    <property type="entry name" value="PAS domain"/>
    <property type="match status" value="1"/>
</dbReference>
<evidence type="ECO:0000313" key="3">
    <source>
        <dbReference type="Proteomes" id="UP000000422"/>
    </source>
</evidence>
<accession>Q7M8X4</accession>
<proteinExistence type="predicted"/>
<gene>
    <name evidence="2" type="ordered locus">WS1338</name>
</gene>
<dbReference type="InterPro" id="IPR013655">
    <property type="entry name" value="PAS_fold_3"/>
</dbReference>
<name>Q7M8X4_WOLSU</name>
<dbReference type="InterPro" id="IPR000014">
    <property type="entry name" value="PAS"/>
</dbReference>
<evidence type="ECO:0000313" key="2">
    <source>
        <dbReference type="EMBL" id="CAE10411.1"/>
    </source>
</evidence>
<feature type="domain" description="PAS" evidence="1">
    <location>
        <begin position="5"/>
        <end position="75"/>
    </location>
</feature>
<dbReference type="eggNOG" id="COG3829">
    <property type="taxonomic scope" value="Bacteria"/>
</dbReference>
<dbReference type="HOGENOM" id="CLU_097884_0_1_7"/>
<dbReference type="STRING" id="273121.WS1338"/>
<protein>
    <submittedName>
        <fullName evidence="2">PUTATIVE SIGNAL-TRANSDUCTION SENSOR PROTEIN</fullName>
    </submittedName>
</protein>
<dbReference type="PROSITE" id="PS50112">
    <property type="entry name" value="PAS"/>
    <property type="match status" value="1"/>
</dbReference>
<reference evidence="2 3" key="1">
    <citation type="journal article" date="2003" name="Proc. Natl. Acad. Sci. U.S.A.">
        <title>Complete genome sequence and analysis of Wolinella succinogenes.</title>
        <authorList>
            <person name="Baar C."/>
            <person name="Eppinger M."/>
            <person name="Raddatz G."/>
            <person name="Simon JM."/>
            <person name="Lanz C."/>
            <person name="Klimmek O."/>
            <person name="Nandakumar R."/>
            <person name="Gross R."/>
            <person name="Rosinus A."/>
            <person name="Keller H."/>
            <person name="Jagtap P."/>
            <person name="Linke B."/>
            <person name="Meyer F."/>
            <person name="Lederer H."/>
            <person name="Schuster S.C."/>
        </authorList>
    </citation>
    <scope>NUCLEOTIDE SEQUENCE [LARGE SCALE GENOMIC DNA]</scope>
    <source>
        <strain evidence="3">ATCC 29543 / DSM 1740 / CCUG 13145 / JCM 31913 / LMG 7466 / NCTC 11488 / FDC 602W</strain>
    </source>
</reference>
<dbReference type="InterPro" id="IPR035965">
    <property type="entry name" value="PAS-like_dom_sf"/>
</dbReference>
<dbReference type="KEGG" id="wsu:WS1338"/>
<dbReference type="RefSeq" id="WP_011139197.1">
    <property type="nucleotide sequence ID" value="NC_005090.1"/>
</dbReference>
<dbReference type="NCBIfam" id="TIGR00229">
    <property type="entry name" value="sensory_box"/>
    <property type="match status" value="1"/>
</dbReference>
<organism evidence="3">
    <name type="scientific">Wolinella succinogenes (strain ATCC 29543 / DSM 1740 / CCUG 13145 / JCM 31913 / LMG 7466 / NCTC 11488 / FDC 602W)</name>
    <name type="common">Vibrio succinogenes</name>
    <dbReference type="NCBI Taxonomy" id="273121"/>
    <lineage>
        <taxon>Bacteria</taxon>
        <taxon>Pseudomonadati</taxon>
        <taxon>Campylobacterota</taxon>
        <taxon>Epsilonproteobacteria</taxon>
        <taxon>Campylobacterales</taxon>
        <taxon>Helicobacteraceae</taxon>
        <taxon>Wolinella</taxon>
    </lineage>
</organism>
<sequence>MNRPIPNDHERVFEASEIVVSKTDTKGRITYGNDLFIELSGYKELELLGAHHNIVRHPDMPRVIFKFLWDYIKKGEEINAYVKNLSKDGSYYWVLANVTPSFDHKNQVVGYYSVRRKPKVEALGVIKPLYKQLLEIEKSQGMEGSERHLQEILKQQGKSYEEYILSL</sequence>
<dbReference type="CDD" id="cd00130">
    <property type="entry name" value="PAS"/>
    <property type="match status" value="1"/>
</dbReference>
<dbReference type="Proteomes" id="UP000000422">
    <property type="component" value="Chromosome"/>
</dbReference>
<dbReference type="Pfam" id="PF08447">
    <property type="entry name" value="PAS_3"/>
    <property type="match status" value="1"/>
</dbReference>
<evidence type="ECO:0000259" key="1">
    <source>
        <dbReference type="PROSITE" id="PS50112"/>
    </source>
</evidence>